<evidence type="ECO:0000256" key="3">
    <source>
        <dbReference type="ARBA" id="ARBA00022982"/>
    </source>
</evidence>
<dbReference type="AlphaFoldDB" id="A0A1G2BWK6"/>
<evidence type="ECO:0000256" key="2">
    <source>
        <dbReference type="ARBA" id="ARBA00022448"/>
    </source>
</evidence>
<dbReference type="NCBIfam" id="TIGR01068">
    <property type="entry name" value="thioredoxin"/>
    <property type="match status" value="1"/>
</dbReference>
<evidence type="ECO:0000256" key="5">
    <source>
        <dbReference type="ARBA" id="ARBA00023284"/>
    </source>
</evidence>
<reference evidence="11 12" key="1">
    <citation type="journal article" date="2016" name="Nat. Commun.">
        <title>Thousands of microbial genomes shed light on interconnected biogeochemical processes in an aquifer system.</title>
        <authorList>
            <person name="Anantharaman K."/>
            <person name="Brown C.T."/>
            <person name="Hug L.A."/>
            <person name="Sharon I."/>
            <person name="Castelle C.J."/>
            <person name="Probst A.J."/>
            <person name="Thomas B.C."/>
            <person name="Singh A."/>
            <person name="Wilkins M.J."/>
            <person name="Karaoz U."/>
            <person name="Brodie E.L."/>
            <person name="Williams K.H."/>
            <person name="Hubbard S.S."/>
            <person name="Banfield J.F."/>
        </authorList>
    </citation>
    <scope>NUCLEOTIDE SEQUENCE [LARGE SCALE GENOMIC DNA]</scope>
</reference>
<keyword evidence="3" id="KW-0249">Electron transport</keyword>
<dbReference type="PROSITE" id="PS51352">
    <property type="entry name" value="THIOREDOXIN_2"/>
    <property type="match status" value="1"/>
</dbReference>
<feature type="site" description="Deprotonates C-terminal active site Cys" evidence="8">
    <location>
        <position position="24"/>
    </location>
</feature>
<organism evidence="11 12">
    <name type="scientific">Candidatus Komeilibacteria bacterium RIFOXYC1_FULL_37_11</name>
    <dbReference type="NCBI Taxonomy" id="1798555"/>
    <lineage>
        <taxon>Bacteria</taxon>
        <taxon>Candidatus Komeiliibacteriota</taxon>
    </lineage>
</organism>
<proteinExistence type="inferred from homology"/>
<dbReference type="EMBL" id="MHKQ01000024">
    <property type="protein sequence ID" value="OGY93306.1"/>
    <property type="molecule type" value="Genomic_DNA"/>
</dbReference>
<dbReference type="GO" id="GO:0015035">
    <property type="term" value="F:protein-disulfide reductase activity"/>
    <property type="evidence" value="ECO:0007669"/>
    <property type="project" value="UniProtKB-UniRule"/>
</dbReference>
<evidence type="ECO:0000259" key="10">
    <source>
        <dbReference type="PROSITE" id="PS51352"/>
    </source>
</evidence>
<protein>
    <recommendedName>
        <fullName evidence="6 7">Thioredoxin</fullName>
    </recommendedName>
</protein>
<evidence type="ECO:0000256" key="4">
    <source>
        <dbReference type="ARBA" id="ARBA00023157"/>
    </source>
</evidence>
<dbReference type="InterPro" id="IPR013766">
    <property type="entry name" value="Thioredoxin_domain"/>
</dbReference>
<dbReference type="PANTHER" id="PTHR45663:SF11">
    <property type="entry name" value="GEO12009P1"/>
    <property type="match status" value="1"/>
</dbReference>
<dbReference type="CDD" id="cd02947">
    <property type="entry name" value="TRX_family"/>
    <property type="match status" value="1"/>
</dbReference>
<dbReference type="FunFam" id="3.40.30.10:FF:000001">
    <property type="entry name" value="Thioredoxin"/>
    <property type="match status" value="1"/>
</dbReference>
<evidence type="ECO:0000256" key="7">
    <source>
        <dbReference type="PIRNR" id="PIRNR000077"/>
    </source>
</evidence>
<keyword evidence="5 9" id="KW-0676">Redox-active center</keyword>
<dbReference type="InterPro" id="IPR036249">
    <property type="entry name" value="Thioredoxin-like_sf"/>
</dbReference>
<feature type="active site" description="Nucleophile" evidence="8">
    <location>
        <position position="30"/>
    </location>
</feature>
<name>A0A1G2BWK6_9BACT</name>
<dbReference type="InterPro" id="IPR005746">
    <property type="entry name" value="Thioredoxin"/>
</dbReference>
<dbReference type="InterPro" id="IPR017937">
    <property type="entry name" value="Thioredoxin_CS"/>
</dbReference>
<dbReference type="Gene3D" id="3.40.30.10">
    <property type="entry name" value="Glutaredoxin"/>
    <property type="match status" value="1"/>
</dbReference>
<evidence type="ECO:0000313" key="12">
    <source>
        <dbReference type="Proteomes" id="UP000177626"/>
    </source>
</evidence>
<dbReference type="Proteomes" id="UP000177626">
    <property type="component" value="Unassembled WGS sequence"/>
</dbReference>
<gene>
    <name evidence="11" type="ORF">A2406_00955</name>
</gene>
<dbReference type="Pfam" id="PF00085">
    <property type="entry name" value="Thioredoxin"/>
    <property type="match status" value="1"/>
</dbReference>
<evidence type="ECO:0000256" key="9">
    <source>
        <dbReference type="PIRSR" id="PIRSR000077-4"/>
    </source>
</evidence>
<accession>A0A1G2BWK6</accession>
<feature type="disulfide bond" description="Redox-active" evidence="9">
    <location>
        <begin position="30"/>
        <end position="33"/>
    </location>
</feature>
<dbReference type="GO" id="GO:0045454">
    <property type="term" value="P:cell redox homeostasis"/>
    <property type="evidence" value="ECO:0007669"/>
    <property type="project" value="TreeGrafter"/>
</dbReference>
<evidence type="ECO:0000256" key="8">
    <source>
        <dbReference type="PIRSR" id="PIRSR000077-1"/>
    </source>
</evidence>
<keyword evidence="2" id="KW-0813">Transport</keyword>
<dbReference type="PROSITE" id="PS00194">
    <property type="entry name" value="THIOREDOXIN_1"/>
    <property type="match status" value="1"/>
</dbReference>
<dbReference type="GO" id="GO:0005829">
    <property type="term" value="C:cytosol"/>
    <property type="evidence" value="ECO:0007669"/>
    <property type="project" value="TreeGrafter"/>
</dbReference>
<comment type="caution">
    <text evidence="11">The sequence shown here is derived from an EMBL/GenBank/DDBJ whole genome shotgun (WGS) entry which is preliminary data.</text>
</comment>
<feature type="site" description="Contributes to redox potential value" evidence="8">
    <location>
        <position position="31"/>
    </location>
</feature>
<evidence type="ECO:0000313" key="11">
    <source>
        <dbReference type="EMBL" id="OGY93306.1"/>
    </source>
</evidence>
<evidence type="ECO:0000256" key="6">
    <source>
        <dbReference type="NCBIfam" id="TIGR01068"/>
    </source>
</evidence>
<feature type="site" description="Contributes to redox potential value" evidence="8">
    <location>
        <position position="32"/>
    </location>
</feature>
<dbReference type="PRINTS" id="PR00421">
    <property type="entry name" value="THIOREDOXIN"/>
</dbReference>
<feature type="domain" description="Thioredoxin" evidence="10">
    <location>
        <begin position="1"/>
        <end position="108"/>
    </location>
</feature>
<dbReference type="SUPFAM" id="SSF52833">
    <property type="entry name" value="Thioredoxin-like"/>
    <property type="match status" value="1"/>
</dbReference>
<comment type="similarity">
    <text evidence="1 7">Belongs to the thioredoxin family.</text>
</comment>
<keyword evidence="4 9" id="KW-1015">Disulfide bond</keyword>
<sequence>MALELTDQNFDQEVKQFKGVALVDFWAPWCGPCKMQGPIIEEVVEATKGQGNVKIGKLNVDDNQATSREFQIMSIPTLKMFKDGQEVENMIGLQGKEALLALINKYSK</sequence>
<dbReference type="PANTHER" id="PTHR45663">
    <property type="entry name" value="GEO12009P1"/>
    <property type="match status" value="1"/>
</dbReference>
<dbReference type="PIRSF" id="PIRSF000077">
    <property type="entry name" value="Thioredoxin"/>
    <property type="match status" value="1"/>
</dbReference>
<evidence type="ECO:0000256" key="1">
    <source>
        <dbReference type="ARBA" id="ARBA00008987"/>
    </source>
</evidence>
<feature type="active site" description="Nucleophile" evidence="8">
    <location>
        <position position="33"/>
    </location>
</feature>